<dbReference type="SUPFAM" id="SSF52374">
    <property type="entry name" value="Nucleotidylyl transferase"/>
    <property type="match status" value="1"/>
</dbReference>
<evidence type="ECO:0000259" key="12">
    <source>
        <dbReference type="Pfam" id="PF01467"/>
    </source>
</evidence>
<evidence type="ECO:0000256" key="5">
    <source>
        <dbReference type="ARBA" id="ARBA00022679"/>
    </source>
</evidence>
<name>A0ABQ5YQ01_9BURK</name>
<comment type="catalytic activity">
    <reaction evidence="10 11">
        <text>nicotinate beta-D-ribonucleotide + ATP + H(+) = deamido-NAD(+) + diphosphate</text>
        <dbReference type="Rhea" id="RHEA:22860"/>
        <dbReference type="ChEBI" id="CHEBI:15378"/>
        <dbReference type="ChEBI" id="CHEBI:30616"/>
        <dbReference type="ChEBI" id="CHEBI:33019"/>
        <dbReference type="ChEBI" id="CHEBI:57502"/>
        <dbReference type="ChEBI" id="CHEBI:58437"/>
        <dbReference type="EC" id="2.7.7.18"/>
    </reaction>
</comment>
<dbReference type="RefSeq" id="WP_284279214.1">
    <property type="nucleotide sequence ID" value="NZ_BSOJ01000001.1"/>
</dbReference>
<dbReference type="Gene3D" id="3.40.50.620">
    <property type="entry name" value="HUPs"/>
    <property type="match status" value="1"/>
</dbReference>
<evidence type="ECO:0000256" key="4">
    <source>
        <dbReference type="ARBA" id="ARBA00022642"/>
    </source>
</evidence>
<organism evidence="13 14">
    <name type="scientific">Limnobacter litoralis</name>
    <dbReference type="NCBI Taxonomy" id="481366"/>
    <lineage>
        <taxon>Bacteria</taxon>
        <taxon>Pseudomonadati</taxon>
        <taxon>Pseudomonadota</taxon>
        <taxon>Betaproteobacteria</taxon>
        <taxon>Burkholderiales</taxon>
        <taxon>Burkholderiaceae</taxon>
        <taxon>Limnobacter</taxon>
    </lineage>
</organism>
<dbReference type="NCBIfam" id="TIGR00482">
    <property type="entry name" value="nicotinate (nicotinamide) nucleotide adenylyltransferase"/>
    <property type="match status" value="1"/>
</dbReference>
<evidence type="ECO:0000256" key="8">
    <source>
        <dbReference type="ARBA" id="ARBA00022840"/>
    </source>
</evidence>
<comment type="function">
    <text evidence="1 11">Catalyzes the reversible adenylation of nicotinate mononucleotide (NaMN) to nicotinic acid adenine dinucleotide (NaAD).</text>
</comment>
<dbReference type="NCBIfam" id="TIGR00125">
    <property type="entry name" value="cyt_tran_rel"/>
    <property type="match status" value="1"/>
</dbReference>
<reference evidence="14" key="1">
    <citation type="journal article" date="2019" name="Int. J. Syst. Evol. Microbiol.">
        <title>The Global Catalogue of Microorganisms (GCM) 10K type strain sequencing project: providing services to taxonomists for standard genome sequencing and annotation.</title>
        <authorList>
            <consortium name="The Broad Institute Genomics Platform"/>
            <consortium name="The Broad Institute Genome Sequencing Center for Infectious Disease"/>
            <person name="Wu L."/>
            <person name="Ma J."/>
        </authorList>
    </citation>
    <scope>NUCLEOTIDE SEQUENCE [LARGE SCALE GENOMIC DNA]</scope>
    <source>
        <strain evidence="14">NBRC 105857</strain>
    </source>
</reference>
<evidence type="ECO:0000256" key="1">
    <source>
        <dbReference type="ARBA" id="ARBA00002324"/>
    </source>
</evidence>
<keyword evidence="5 11" id="KW-0808">Transferase</keyword>
<dbReference type="CDD" id="cd02165">
    <property type="entry name" value="NMNAT"/>
    <property type="match status" value="1"/>
</dbReference>
<gene>
    <name evidence="11 13" type="primary">nadD</name>
    <name evidence="13" type="ORF">GCM10007875_00210</name>
</gene>
<dbReference type="Pfam" id="PF01467">
    <property type="entry name" value="CTP_transf_like"/>
    <property type="match status" value="1"/>
</dbReference>
<protein>
    <recommendedName>
        <fullName evidence="11">Probable nicotinate-nucleotide adenylyltransferase</fullName>
        <ecNumber evidence="11">2.7.7.18</ecNumber>
    </recommendedName>
    <alternativeName>
        <fullName evidence="11">Deamido-NAD(+) diphosphorylase</fullName>
    </alternativeName>
    <alternativeName>
        <fullName evidence="11">Deamido-NAD(+) pyrophosphorylase</fullName>
    </alternativeName>
    <alternativeName>
        <fullName evidence="11">Nicotinate mononucleotide adenylyltransferase</fullName>
        <shortName evidence="11">NaMN adenylyltransferase</shortName>
    </alternativeName>
</protein>
<evidence type="ECO:0000256" key="10">
    <source>
        <dbReference type="ARBA" id="ARBA00048721"/>
    </source>
</evidence>
<dbReference type="GO" id="GO:0016779">
    <property type="term" value="F:nucleotidyltransferase activity"/>
    <property type="evidence" value="ECO:0007669"/>
    <property type="project" value="UniProtKB-KW"/>
</dbReference>
<comment type="pathway">
    <text evidence="2 11">Cofactor biosynthesis; NAD(+) biosynthesis; deamido-NAD(+) from nicotinate D-ribonucleotide: step 1/1.</text>
</comment>
<evidence type="ECO:0000256" key="6">
    <source>
        <dbReference type="ARBA" id="ARBA00022695"/>
    </source>
</evidence>
<dbReference type="EC" id="2.7.7.18" evidence="11"/>
<dbReference type="NCBIfam" id="NF000840">
    <property type="entry name" value="PRK00071.1-3"/>
    <property type="match status" value="1"/>
</dbReference>
<dbReference type="PANTHER" id="PTHR39321">
    <property type="entry name" value="NICOTINATE-NUCLEOTIDE ADENYLYLTRANSFERASE-RELATED"/>
    <property type="match status" value="1"/>
</dbReference>
<dbReference type="PANTHER" id="PTHR39321:SF3">
    <property type="entry name" value="PHOSPHOPANTETHEINE ADENYLYLTRANSFERASE"/>
    <property type="match status" value="1"/>
</dbReference>
<dbReference type="InterPro" id="IPR014729">
    <property type="entry name" value="Rossmann-like_a/b/a_fold"/>
</dbReference>
<accession>A0ABQ5YQ01</accession>
<sequence>MNPQQICIIGGTFNPVHLGHLQMARSAQAQSMADEVWFMPAGQPWQKSETDLAPAQVRVRMLELATEGVHSWRVERMEVDSTEPTYTVNTLEALCEKHPEKRFSFIIGADQLANLTTWKHWQSLFDFARIGVVDRPPWDTFKVPSELKRHLMQDRLFRIPMPIVNVSSTEIRHCFELLKTSEYGQRQAALLRLEASLPGPVFRYLQNNPVYGRLIP</sequence>
<dbReference type="InterPro" id="IPR004821">
    <property type="entry name" value="Cyt_trans-like"/>
</dbReference>
<comment type="caution">
    <text evidence="13">The sequence shown here is derived from an EMBL/GenBank/DDBJ whole genome shotgun (WGS) entry which is preliminary data.</text>
</comment>
<dbReference type="InterPro" id="IPR005248">
    <property type="entry name" value="NadD/NMNAT"/>
</dbReference>
<evidence type="ECO:0000256" key="2">
    <source>
        <dbReference type="ARBA" id="ARBA00005019"/>
    </source>
</evidence>
<evidence type="ECO:0000313" key="14">
    <source>
        <dbReference type="Proteomes" id="UP001156664"/>
    </source>
</evidence>
<keyword evidence="14" id="KW-1185">Reference proteome</keyword>
<evidence type="ECO:0000256" key="7">
    <source>
        <dbReference type="ARBA" id="ARBA00022741"/>
    </source>
</evidence>
<keyword evidence="6 11" id="KW-0548">Nucleotidyltransferase</keyword>
<comment type="similarity">
    <text evidence="3 11">Belongs to the NadD family.</text>
</comment>
<keyword evidence="8 11" id="KW-0067">ATP-binding</keyword>
<keyword evidence="9 11" id="KW-0520">NAD</keyword>
<proteinExistence type="inferred from homology"/>
<evidence type="ECO:0000256" key="3">
    <source>
        <dbReference type="ARBA" id="ARBA00009014"/>
    </source>
</evidence>
<evidence type="ECO:0000256" key="9">
    <source>
        <dbReference type="ARBA" id="ARBA00023027"/>
    </source>
</evidence>
<keyword evidence="7 11" id="KW-0547">Nucleotide-binding</keyword>
<dbReference type="Proteomes" id="UP001156664">
    <property type="component" value="Unassembled WGS sequence"/>
</dbReference>
<keyword evidence="4 11" id="KW-0662">Pyridine nucleotide biosynthesis</keyword>
<dbReference type="EMBL" id="BSOJ01000001">
    <property type="protein sequence ID" value="GLR24934.1"/>
    <property type="molecule type" value="Genomic_DNA"/>
</dbReference>
<evidence type="ECO:0000256" key="11">
    <source>
        <dbReference type="HAMAP-Rule" id="MF_00244"/>
    </source>
</evidence>
<evidence type="ECO:0000313" key="13">
    <source>
        <dbReference type="EMBL" id="GLR24934.1"/>
    </source>
</evidence>
<dbReference type="HAMAP" id="MF_00244">
    <property type="entry name" value="NaMN_adenylyltr"/>
    <property type="match status" value="1"/>
</dbReference>
<feature type="domain" description="Cytidyltransferase-like" evidence="12">
    <location>
        <begin position="8"/>
        <end position="173"/>
    </location>
</feature>